<evidence type="ECO:0000313" key="2">
    <source>
        <dbReference type="Proteomes" id="UP001520654"/>
    </source>
</evidence>
<gene>
    <name evidence="1" type="ORF">K7B10_23060</name>
</gene>
<comment type="caution">
    <text evidence="1">The sequence shown here is derived from an EMBL/GenBank/DDBJ whole genome shotgun (WGS) entry which is preliminary data.</text>
</comment>
<accession>A0ABS8E8Z8</accession>
<dbReference type="RefSeq" id="WP_229338749.1">
    <property type="nucleotide sequence ID" value="NZ_JAINUL010000001.1"/>
</dbReference>
<dbReference type="Proteomes" id="UP001520654">
    <property type="component" value="Unassembled WGS sequence"/>
</dbReference>
<keyword evidence="2" id="KW-1185">Reference proteome</keyword>
<dbReference type="EMBL" id="JAINUL010000001">
    <property type="protein sequence ID" value="MCC0097610.1"/>
    <property type="molecule type" value="Genomic_DNA"/>
</dbReference>
<reference evidence="1 2" key="1">
    <citation type="submission" date="2021-08" db="EMBL/GenBank/DDBJ databases">
        <title>Genomic Architecture of Streptomyces flavotricini NGL1 and Streptomyces erythrochromogenes HMS4 With Differential Plant Beneficial attributes and laccase production capabilities.</title>
        <authorList>
            <person name="Salwan R."/>
            <person name="Kaur R."/>
            <person name="Sharma V."/>
        </authorList>
    </citation>
    <scope>NUCLEOTIDE SEQUENCE [LARGE SCALE GENOMIC DNA]</scope>
    <source>
        <strain evidence="1 2">NGL1</strain>
    </source>
</reference>
<protein>
    <submittedName>
        <fullName evidence="1">Uncharacterized protein</fullName>
    </submittedName>
</protein>
<evidence type="ECO:0000313" key="1">
    <source>
        <dbReference type="EMBL" id="MCC0097610.1"/>
    </source>
</evidence>
<name>A0ABS8E8Z8_9ACTN</name>
<sequence>MTQERPAYYQLGYGDDFGLTALSELLSRSGSGTGLAAALGYAEGLANQYEGEASVELGEDARRLLASELPEHILHTVWLASSGKGFDPHDHGMNSREWLEKLSELSTARLRQNRRSHTPPPVRPVRDAVLCQAVVAEIRAMAADLNRASALPDLVDALEQVATGADADLGLRLFLRVLKARSVPVEHERYRRLLALGWQLGFPPAVVHDGLHIIWPPVTTSRQGIEGDFGLSRLARLFTAGWHHRTARAAVRNAVTGDGYERPPGSEAAILLEDTRRVLQSTLSDDAIILLWLAATDRGYSIDERGVSGQDWLAQIADVCEEHLAEVAPAYVPVTSAIRADIGDAVLREIQQMAPLAADTVISPAFRPLEGATVMKALAQVVTQVDPDLGFRLFLRTLEVLRLPITQEQYARYEDLSRHFQYGEDHLLFSVDHLVLRT</sequence>
<organism evidence="1 2">
    <name type="scientific">Streptomyces flavotricini</name>
    <dbReference type="NCBI Taxonomy" id="66888"/>
    <lineage>
        <taxon>Bacteria</taxon>
        <taxon>Bacillati</taxon>
        <taxon>Actinomycetota</taxon>
        <taxon>Actinomycetes</taxon>
        <taxon>Kitasatosporales</taxon>
        <taxon>Streptomycetaceae</taxon>
        <taxon>Streptomyces</taxon>
    </lineage>
</organism>
<proteinExistence type="predicted"/>